<dbReference type="STRING" id="1821621.A8C75_16460"/>
<accession>A0A1A9F1E0</accession>
<dbReference type="Pfam" id="PF12531">
    <property type="entry name" value="DUF3731"/>
    <property type="match status" value="1"/>
</dbReference>
<proteinExistence type="predicted"/>
<dbReference type="CDD" id="cd10170">
    <property type="entry name" value="ASKHA_NBD_HSP70"/>
    <property type="match status" value="1"/>
</dbReference>
<reference evidence="4" key="1">
    <citation type="submission" date="2016-05" db="EMBL/GenBank/DDBJ databases">
        <authorList>
            <person name="Baek K."/>
            <person name="Yang S.-J."/>
        </authorList>
    </citation>
    <scope>NUCLEOTIDE SEQUENCE [LARGE SCALE GENOMIC DNA]</scope>
    <source>
        <strain evidence="4">ST58-10</strain>
    </source>
</reference>
<evidence type="ECO:0000256" key="1">
    <source>
        <dbReference type="ARBA" id="ARBA00022741"/>
    </source>
</evidence>
<protein>
    <submittedName>
        <fullName evidence="3">Molecular chaperone DnaK</fullName>
    </submittedName>
</protein>
<dbReference type="PANTHER" id="PTHR42749">
    <property type="entry name" value="CELL SHAPE-DETERMINING PROTEIN MREB"/>
    <property type="match status" value="1"/>
</dbReference>
<keyword evidence="1" id="KW-0547">Nucleotide-binding</keyword>
<dbReference type="Gene3D" id="3.30.420.40">
    <property type="match status" value="2"/>
</dbReference>
<dbReference type="GO" id="GO:0005524">
    <property type="term" value="F:ATP binding"/>
    <property type="evidence" value="ECO:0007669"/>
    <property type="project" value="UniProtKB-KW"/>
</dbReference>
<dbReference type="PANTHER" id="PTHR42749:SF1">
    <property type="entry name" value="CELL SHAPE-DETERMINING PROTEIN MREB"/>
    <property type="match status" value="1"/>
</dbReference>
<dbReference type="InterPro" id="IPR043129">
    <property type="entry name" value="ATPase_NBD"/>
</dbReference>
<dbReference type="Proteomes" id="UP000078070">
    <property type="component" value="Chromosome"/>
</dbReference>
<sequence>MQSPRFIVGIDLGTTHTAVAFADISQGAAAARPLIFEIEQLVAPGEVAKKPLLPSFRYHPTEGELVAEDLLLPWPKPALPGELDQLVVGEWARELGSRVEGRQVSSAKSWLSHTQVDQSAAILPWAAAEGVARVSPVLASASYLSHVRQAWNHEYPADRLEQQEVVITVPASFDEGARALTVEAATLAGLPDVLLVEEPQAACYDWHAQNQQQAVALLDKVRLLLVCDVGGGTTDLSLIKVAVKDGALTLNRVGVGDHLMLGGDNIDLALAHTAEQRITRGGKKLRAASLSQLIQQTRKAKERLLQQNAPDSAAVTVLGAGASLIGGAKSCELSRDEVRAIALDGFFPIEAFSARPQQRRNAVVEFGLPYAADAAISKHIAEFLGRHGAACRDALGLSDVNAAAVPDAVLFNGGVFNSEAISTRLLETLNLWRGEAVQQLYNSQPDLAVACGAVAYGLARRGAALRIGGGSARSYFMRLDDAQSGAAESPQGVCLLPRGAEEGQEIVLSERRFALRLGQPVRFHLLSSSADTAFKAGELVGLTDDSFVDLPPLMAALEHDKAAGKQAVDEVEVELVTRLTEVGTLKIECVALADSRQRWNVEFQIRRDLARQRAGKSALAELPAGFEAARALIEGVFGQSNKEFDPKAVKTLRNDLDKLLGKRDSWSTPLLRALFDSVLEGQAKRRRSEAHERVWFNLAGYGLRPGFGYPLDDWRIQQAWQLYDQGLQFDKGNPAWSNWWVFWRRAAGGLDQQQQQQLFDDMARYLDPAVLRNRKLLAELQTRSYDDMVQLVAGLERLPVDTKIQIGNWLLKRLEKKGEPGTSWWALGRIGARVLFHRSAHNVIPAEVATTWLQRLLKEDWKKNQQIAFAAVMLARMSGDRSRELEPDDRQRVIAKLQEAKAPALWIELVAEARELNDAETQLIFGEKLPSGLKLID</sequence>
<evidence type="ECO:0000313" key="4">
    <source>
        <dbReference type="Proteomes" id="UP000078070"/>
    </source>
</evidence>
<dbReference type="OrthoDB" id="580874at2"/>
<reference evidence="3 4" key="2">
    <citation type="journal article" date="2018" name="Int. J. Syst. Evol. Microbiol.">
        <title>Marinobacterium aestuarii sp. nov., a benzene-degrading marine bacterium isolated from estuary sediment.</title>
        <authorList>
            <person name="Bae S.S."/>
            <person name="Jung J."/>
            <person name="Chung D."/>
            <person name="Baek K."/>
        </authorList>
    </citation>
    <scope>NUCLEOTIDE SEQUENCE [LARGE SCALE GENOMIC DNA]</scope>
    <source>
        <strain evidence="3 4">ST58-10</strain>
    </source>
</reference>
<keyword evidence="4" id="KW-1185">Reference proteome</keyword>
<name>A0A1A9F1E0_9GAMM</name>
<dbReference type="GO" id="GO:0140662">
    <property type="term" value="F:ATP-dependent protein folding chaperone"/>
    <property type="evidence" value="ECO:0007669"/>
    <property type="project" value="InterPro"/>
</dbReference>
<dbReference type="InterPro" id="IPR021030">
    <property type="entry name" value="DUF3731"/>
</dbReference>
<keyword evidence="2" id="KW-0067">ATP-binding</keyword>
<evidence type="ECO:0000256" key="2">
    <source>
        <dbReference type="ARBA" id="ARBA00022840"/>
    </source>
</evidence>
<dbReference type="AlphaFoldDB" id="A0A1A9F1E0"/>
<dbReference type="Pfam" id="PF00012">
    <property type="entry name" value="HSP70"/>
    <property type="match status" value="1"/>
</dbReference>
<dbReference type="Gene3D" id="3.90.640.10">
    <property type="entry name" value="Actin, Chain A, domain 4"/>
    <property type="match status" value="1"/>
</dbReference>
<dbReference type="PRINTS" id="PR00301">
    <property type="entry name" value="HEATSHOCK70"/>
</dbReference>
<dbReference type="RefSeq" id="WP_067384906.1">
    <property type="nucleotide sequence ID" value="NZ_CP015839.1"/>
</dbReference>
<organism evidence="3 4">
    <name type="scientific">Marinobacterium aestuarii</name>
    <dbReference type="NCBI Taxonomy" id="1821621"/>
    <lineage>
        <taxon>Bacteria</taxon>
        <taxon>Pseudomonadati</taxon>
        <taxon>Pseudomonadota</taxon>
        <taxon>Gammaproteobacteria</taxon>
        <taxon>Oceanospirillales</taxon>
        <taxon>Oceanospirillaceae</taxon>
        <taxon>Marinobacterium</taxon>
    </lineage>
</organism>
<dbReference type="SUPFAM" id="SSF53067">
    <property type="entry name" value="Actin-like ATPase domain"/>
    <property type="match status" value="2"/>
</dbReference>
<gene>
    <name evidence="3" type="ORF">A8C75_16460</name>
</gene>
<evidence type="ECO:0000313" key="3">
    <source>
        <dbReference type="EMBL" id="ANG63912.1"/>
    </source>
</evidence>
<dbReference type="InterPro" id="IPR013126">
    <property type="entry name" value="Hsp_70_fam"/>
</dbReference>
<dbReference type="EMBL" id="CP015839">
    <property type="protein sequence ID" value="ANG63912.1"/>
    <property type="molecule type" value="Genomic_DNA"/>
</dbReference>
<dbReference type="KEGG" id="mars:A8C75_16460"/>